<dbReference type="Pfam" id="PF02481">
    <property type="entry name" value="DNA_processg_A"/>
    <property type="match status" value="1"/>
</dbReference>
<dbReference type="NCBIfam" id="TIGR00732">
    <property type="entry name" value="dprA"/>
    <property type="match status" value="1"/>
</dbReference>
<evidence type="ECO:0000259" key="3">
    <source>
        <dbReference type="Pfam" id="PF17782"/>
    </source>
</evidence>
<name>A0A7G1HYZ6_9BACT</name>
<dbReference type="KEGG" id="copr:Cop2CBH44_26060"/>
<reference evidence="5" key="1">
    <citation type="submission" date="2020-07" db="EMBL/GenBank/DDBJ databases">
        <title>Complete genome sequencing of Coprobacter sp. strain 2CBH44.</title>
        <authorList>
            <person name="Sakamoto M."/>
            <person name="Murakami T."/>
            <person name="Mori H."/>
        </authorList>
    </citation>
    <scope>NUCLEOTIDE SEQUENCE [LARGE SCALE GENOMIC DNA]</scope>
    <source>
        <strain evidence="5">2CBH44</strain>
    </source>
</reference>
<evidence type="ECO:0000313" key="4">
    <source>
        <dbReference type="EMBL" id="BCI64253.1"/>
    </source>
</evidence>
<evidence type="ECO:0000256" key="1">
    <source>
        <dbReference type="ARBA" id="ARBA00006525"/>
    </source>
</evidence>
<evidence type="ECO:0000259" key="2">
    <source>
        <dbReference type="Pfam" id="PF02481"/>
    </source>
</evidence>
<dbReference type="PANTHER" id="PTHR43022">
    <property type="entry name" value="PROTEIN SMF"/>
    <property type="match status" value="1"/>
</dbReference>
<dbReference type="SUPFAM" id="SSF102405">
    <property type="entry name" value="MCP/YpsA-like"/>
    <property type="match status" value="1"/>
</dbReference>
<comment type="similarity">
    <text evidence="1">Belongs to the DprA/Smf family.</text>
</comment>
<dbReference type="InterPro" id="IPR036388">
    <property type="entry name" value="WH-like_DNA-bd_sf"/>
</dbReference>
<protein>
    <submittedName>
        <fullName evidence="4">DNA processing protein DprA</fullName>
    </submittedName>
</protein>
<evidence type="ECO:0000313" key="5">
    <source>
        <dbReference type="Proteomes" id="UP000594042"/>
    </source>
</evidence>
<accession>A0A7G1HYZ6</accession>
<keyword evidence="5" id="KW-1185">Reference proteome</keyword>
<dbReference type="EMBL" id="AP023322">
    <property type="protein sequence ID" value="BCI64253.1"/>
    <property type="molecule type" value="Genomic_DNA"/>
</dbReference>
<dbReference type="Proteomes" id="UP000594042">
    <property type="component" value="Chromosome"/>
</dbReference>
<organism evidence="4 5">
    <name type="scientific">Coprobacter secundus subsp. similis</name>
    <dbReference type="NCBI Taxonomy" id="2751153"/>
    <lineage>
        <taxon>Bacteria</taxon>
        <taxon>Pseudomonadati</taxon>
        <taxon>Bacteroidota</taxon>
        <taxon>Bacteroidia</taxon>
        <taxon>Bacteroidales</taxon>
        <taxon>Barnesiellaceae</taxon>
        <taxon>Coprobacter</taxon>
    </lineage>
</organism>
<dbReference type="Gene3D" id="3.40.50.450">
    <property type="match status" value="1"/>
</dbReference>
<feature type="domain" description="Smf/DprA SLOG" evidence="2">
    <location>
        <begin position="82"/>
        <end position="292"/>
    </location>
</feature>
<dbReference type="Gene3D" id="1.10.10.10">
    <property type="entry name" value="Winged helix-like DNA-binding domain superfamily/Winged helix DNA-binding domain"/>
    <property type="match status" value="1"/>
</dbReference>
<dbReference type="InterPro" id="IPR041614">
    <property type="entry name" value="DprA_WH"/>
</dbReference>
<gene>
    <name evidence="4" type="ORF">Cop2CBH44_26060</name>
</gene>
<feature type="domain" description="DprA winged helix" evidence="3">
    <location>
        <begin position="310"/>
        <end position="364"/>
    </location>
</feature>
<dbReference type="GO" id="GO:0009294">
    <property type="term" value="P:DNA-mediated transformation"/>
    <property type="evidence" value="ECO:0007669"/>
    <property type="project" value="InterPro"/>
</dbReference>
<dbReference type="Pfam" id="PF17782">
    <property type="entry name" value="WHD_DprA"/>
    <property type="match status" value="1"/>
</dbReference>
<proteinExistence type="inferred from homology"/>
<dbReference type="InterPro" id="IPR003488">
    <property type="entry name" value="DprA"/>
</dbReference>
<dbReference type="RefSeq" id="WP_200754971.1">
    <property type="nucleotide sequence ID" value="NZ_AP023322.1"/>
</dbReference>
<dbReference type="InterPro" id="IPR057666">
    <property type="entry name" value="DrpA_SLOG"/>
</dbReference>
<dbReference type="AlphaFoldDB" id="A0A7G1HYZ6"/>
<dbReference type="PANTHER" id="PTHR43022:SF1">
    <property type="entry name" value="PROTEIN SMF"/>
    <property type="match status" value="1"/>
</dbReference>
<sequence>MNYSTTLRYNIALTCIRGMNLMLAKTLLGYTGNAENLFLENEKALQSVSGIKSDIFSSQARKNALEIADKEIEFIEKKQIKAIFFTDTSYPARLTECIDAPILLFYKGEAELNAQRVISIVGTRHATNYGRGFCDDFIKAIASVYPDTLIVSGLAYGIDIAAHRAALNCQLPTVGVLAHGLQTIYPPVHRQYAAEMVTNGGVLTEYLSQQPIHKANFVARNRIVAGMADATIVVESAEKGGALITAGLAMEYNRDVFAVPGRTCDDYSKGCNQLIAHNKAALITSIDDFINAMCWERLTNKPPVQQSLFPELDENESKILTLLQEKGECHINQLAIYGNIPSSQVLSILLELEFKNLVRSFPGGLYRKA</sequence>